<reference evidence="8" key="1">
    <citation type="submission" date="2017-01" db="EMBL/GenBank/DDBJ databases">
        <authorList>
            <person name="Varghese N."/>
            <person name="Submissions S."/>
        </authorList>
    </citation>
    <scope>NUCLEOTIDE SEQUENCE [LARGE SCALE GENOMIC DNA]</scope>
    <source>
        <strain evidence="8">DSM 18714</strain>
    </source>
</reference>
<sequence length="309" mass="33713">MDLRQFRYFIAIVEDGSVSAAARRLNIAQPALSLHLRNMEAELGTRLLVRSPRGVTPTDAGRLLCERGRHLLDAVEDTLAAVRAFDAAPEGEVQIGLPGTLAELLAAPLVLAMRRRFPKVRLRVAEAMSGFVRGWLAEGRVDLGLIYMPMGGRGLRPQPVLSEELRLFATTRPAPLPDLPDVPFDPGRLAGLPLVLPGPAHGLRVLLDAEIEARGTRLTRVVEVESYKAIKALVLEGLGFSVLPVNAISAEVASGHLRWWPLGTPPLRRQIHLALTPARPPTKAALAVERVCRETLEELTATGRWRLNA</sequence>
<keyword evidence="5" id="KW-0804">Transcription</keyword>
<protein>
    <submittedName>
        <fullName evidence="7">LysR family transcriptional regulator, nitrogen assimilation regulatory protein</fullName>
    </submittedName>
</protein>
<dbReference type="InterPro" id="IPR036388">
    <property type="entry name" value="WH-like_DNA-bd_sf"/>
</dbReference>
<dbReference type="GO" id="GO:0003700">
    <property type="term" value="F:DNA-binding transcription factor activity"/>
    <property type="evidence" value="ECO:0007669"/>
    <property type="project" value="InterPro"/>
</dbReference>
<dbReference type="EMBL" id="FTOM01000008">
    <property type="protein sequence ID" value="SIS86633.1"/>
    <property type="molecule type" value="Genomic_DNA"/>
</dbReference>
<comment type="similarity">
    <text evidence="1">Belongs to the LysR transcriptional regulatory family.</text>
</comment>
<evidence type="ECO:0000256" key="2">
    <source>
        <dbReference type="ARBA" id="ARBA00023015"/>
    </source>
</evidence>
<dbReference type="InterPro" id="IPR005119">
    <property type="entry name" value="LysR_subst-bd"/>
</dbReference>
<dbReference type="RefSeq" id="WP_076367022.1">
    <property type="nucleotide sequence ID" value="NZ_FTOM01000008.1"/>
</dbReference>
<dbReference type="GO" id="GO:0003677">
    <property type="term" value="F:DNA binding"/>
    <property type="evidence" value="ECO:0007669"/>
    <property type="project" value="UniProtKB-KW"/>
</dbReference>
<dbReference type="InterPro" id="IPR036390">
    <property type="entry name" value="WH_DNA-bd_sf"/>
</dbReference>
<gene>
    <name evidence="7" type="ORF">SAMN05421795_10823</name>
</gene>
<dbReference type="PROSITE" id="PS50931">
    <property type="entry name" value="HTH_LYSR"/>
    <property type="match status" value="1"/>
</dbReference>
<dbReference type="PRINTS" id="PR00039">
    <property type="entry name" value="HTHLYSR"/>
</dbReference>
<dbReference type="PANTHER" id="PTHR30293:SF0">
    <property type="entry name" value="NITROGEN ASSIMILATION REGULATORY PROTEIN NAC"/>
    <property type="match status" value="1"/>
</dbReference>
<dbReference type="Pfam" id="PF00126">
    <property type="entry name" value="HTH_1"/>
    <property type="match status" value="1"/>
</dbReference>
<evidence type="ECO:0000259" key="6">
    <source>
        <dbReference type="PROSITE" id="PS50931"/>
    </source>
</evidence>
<evidence type="ECO:0000256" key="5">
    <source>
        <dbReference type="ARBA" id="ARBA00023163"/>
    </source>
</evidence>
<keyword evidence="4" id="KW-0010">Activator</keyword>
<dbReference type="AlphaFoldDB" id="A0A1N7MKJ7"/>
<dbReference type="Gene3D" id="3.40.190.290">
    <property type="match status" value="1"/>
</dbReference>
<dbReference type="STRING" id="407234.SAMN05421795_10823"/>
<dbReference type="SUPFAM" id="SSF53850">
    <property type="entry name" value="Periplasmic binding protein-like II"/>
    <property type="match status" value="1"/>
</dbReference>
<dbReference type="Proteomes" id="UP000186098">
    <property type="component" value="Unassembled WGS sequence"/>
</dbReference>
<evidence type="ECO:0000256" key="1">
    <source>
        <dbReference type="ARBA" id="ARBA00009437"/>
    </source>
</evidence>
<dbReference type="GO" id="GO:2000142">
    <property type="term" value="P:regulation of DNA-templated transcription initiation"/>
    <property type="evidence" value="ECO:0007669"/>
    <property type="project" value="TreeGrafter"/>
</dbReference>
<organism evidence="7 8">
    <name type="scientific">Phaeovulum vinaykumarii</name>
    <dbReference type="NCBI Taxonomy" id="407234"/>
    <lineage>
        <taxon>Bacteria</taxon>
        <taxon>Pseudomonadati</taxon>
        <taxon>Pseudomonadota</taxon>
        <taxon>Alphaproteobacteria</taxon>
        <taxon>Rhodobacterales</taxon>
        <taxon>Paracoccaceae</taxon>
        <taxon>Phaeovulum</taxon>
    </lineage>
</organism>
<evidence type="ECO:0000313" key="8">
    <source>
        <dbReference type="Proteomes" id="UP000186098"/>
    </source>
</evidence>
<keyword evidence="2" id="KW-0805">Transcription regulation</keyword>
<dbReference type="SUPFAM" id="SSF46785">
    <property type="entry name" value="Winged helix' DNA-binding domain"/>
    <property type="match status" value="1"/>
</dbReference>
<dbReference type="Gene3D" id="1.10.10.10">
    <property type="entry name" value="Winged helix-like DNA-binding domain superfamily/Winged helix DNA-binding domain"/>
    <property type="match status" value="1"/>
</dbReference>
<evidence type="ECO:0000256" key="3">
    <source>
        <dbReference type="ARBA" id="ARBA00023125"/>
    </source>
</evidence>
<evidence type="ECO:0000313" key="7">
    <source>
        <dbReference type="EMBL" id="SIS86633.1"/>
    </source>
</evidence>
<evidence type="ECO:0000256" key="4">
    <source>
        <dbReference type="ARBA" id="ARBA00023159"/>
    </source>
</evidence>
<dbReference type="PANTHER" id="PTHR30293">
    <property type="entry name" value="TRANSCRIPTIONAL REGULATORY PROTEIN NAC-RELATED"/>
    <property type="match status" value="1"/>
</dbReference>
<dbReference type="Pfam" id="PF03466">
    <property type="entry name" value="LysR_substrate"/>
    <property type="match status" value="1"/>
</dbReference>
<proteinExistence type="inferred from homology"/>
<keyword evidence="8" id="KW-1185">Reference proteome</keyword>
<name>A0A1N7MKJ7_9RHOB</name>
<keyword evidence="3" id="KW-0238">DNA-binding</keyword>
<dbReference type="FunFam" id="1.10.10.10:FF:000001">
    <property type="entry name" value="LysR family transcriptional regulator"/>
    <property type="match status" value="1"/>
</dbReference>
<feature type="domain" description="HTH lysR-type" evidence="6">
    <location>
        <begin position="1"/>
        <end position="58"/>
    </location>
</feature>
<accession>A0A1N7MKJ7</accession>
<dbReference type="InterPro" id="IPR000847">
    <property type="entry name" value="LysR_HTH_N"/>
</dbReference>